<dbReference type="Pfam" id="PF05175">
    <property type="entry name" value="MTS"/>
    <property type="match status" value="1"/>
</dbReference>
<dbReference type="GO" id="GO:0032259">
    <property type="term" value="P:methylation"/>
    <property type="evidence" value="ECO:0007669"/>
    <property type="project" value="UniProtKB-KW"/>
</dbReference>
<dbReference type="InterPro" id="IPR029063">
    <property type="entry name" value="SAM-dependent_MTases_sf"/>
</dbReference>
<dbReference type="PROSITE" id="PS00092">
    <property type="entry name" value="N6_MTASE"/>
    <property type="match status" value="1"/>
</dbReference>
<dbReference type="InterPro" id="IPR007848">
    <property type="entry name" value="Small_mtfrase_dom"/>
</dbReference>
<dbReference type="PANTHER" id="PTHR18895:SF74">
    <property type="entry name" value="MTRF1L RELEASE FACTOR GLUTAMINE METHYLTRANSFERASE"/>
    <property type="match status" value="1"/>
</dbReference>
<name>A0ABU2CBH3_9BURK</name>
<dbReference type="SUPFAM" id="SSF53335">
    <property type="entry name" value="S-adenosyl-L-methionine-dependent methyltransferases"/>
    <property type="match status" value="1"/>
</dbReference>
<evidence type="ECO:0000256" key="1">
    <source>
        <dbReference type="ARBA" id="ARBA00022603"/>
    </source>
</evidence>
<dbReference type="Proteomes" id="UP001180487">
    <property type="component" value="Unassembled WGS sequence"/>
</dbReference>
<dbReference type="PANTHER" id="PTHR18895">
    <property type="entry name" value="HEMK METHYLTRANSFERASE"/>
    <property type="match status" value="1"/>
</dbReference>
<dbReference type="CDD" id="cd02440">
    <property type="entry name" value="AdoMet_MTases"/>
    <property type="match status" value="1"/>
</dbReference>
<proteinExistence type="predicted"/>
<keyword evidence="2" id="KW-0949">S-adenosyl-L-methionine</keyword>
<reference evidence="4 5" key="1">
    <citation type="submission" date="2023-07" db="EMBL/GenBank/DDBJ databases">
        <title>Sorghum-associated microbial communities from plants grown in Nebraska, USA.</title>
        <authorList>
            <person name="Schachtman D."/>
        </authorList>
    </citation>
    <scope>NUCLEOTIDE SEQUENCE [LARGE SCALE GENOMIC DNA]</scope>
    <source>
        <strain evidence="4 5">BE313</strain>
    </source>
</reference>
<evidence type="ECO:0000259" key="3">
    <source>
        <dbReference type="Pfam" id="PF05175"/>
    </source>
</evidence>
<dbReference type="InterPro" id="IPR002052">
    <property type="entry name" value="DNA_methylase_N6_adenine_CS"/>
</dbReference>
<dbReference type="RefSeq" id="WP_310374973.1">
    <property type="nucleotide sequence ID" value="NZ_JAVDXT010000003.1"/>
</dbReference>
<keyword evidence="1 4" id="KW-0808">Transferase</keyword>
<organism evidence="4 5">
    <name type="scientific">Rhodoferax ferrireducens</name>
    <dbReference type="NCBI Taxonomy" id="192843"/>
    <lineage>
        <taxon>Bacteria</taxon>
        <taxon>Pseudomonadati</taxon>
        <taxon>Pseudomonadota</taxon>
        <taxon>Betaproteobacteria</taxon>
        <taxon>Burkholderiales</taxon>
        <taxon>Comamonadaceae</taxon>
        <taxon>Rhodoferax</taxon>
    </lineage>
</organism>
<evidence type="ECO:0000313" key="4">
    <source>
        <dbReference type="EMBL" id="MDR7378676.1"/>
    </source>
</evidence>
<sequence length="393" mass="42360">MPTTESATHPTIHWTEADQPQTARWRSERGAPAPKRVVLADDTLSADTAYRLACEGTALLWRGDFHNARQLLQAIARRVDQTPARKQRKAPKEAVAPAEAFHLYRQAQAQRARVLNMLLLPINADYTVPLRRAPNVHAACLAAWGPANAAEGPAVITLRELQGLTSTHEWRRKGLEIPALGEPPLNRIHPHYGVFSPVRGEYIDLVAKAPLPVAGTAFDIGTGTGVLAAVLARRGVAQIVATDTDPRALACARDNLAQLGVAKQVQVVQTDLFPEGQATLIVCNPPWLPARPGSPIEHAVYDENSSMLLGFLAGLKAHLAPGGEGWLVLSDFAEHLGLRSREELLAAFERNGLQVLGRLDAKPLHPKATDATAALHAARAAEVTSLWRLAAAA</sequence>
<evidence type="ECO:0000256" key="2">
    <source>
        <dbReference type="ARBA" id="ARBA00022691"/>
    </source>
</evidence>
<dbReference type="Gene3D" id="3.40.50.150">
    <property type="entry name" value="Vaccinia Virus protein VP39"/>
    <property type="match status" value="1"/>
</dbReference>
<dbReference type="GO" id="GO:0008168">
    <property type="term" value="F:methyltransferase activity"/>
    <property type="evidence" value="ECO:0007669"/>
    <property type="project" value="UniProtKB-KW"/>
</dbReference>
<gene>
    <name evidence="4" type="ORF">J2X19_003370</name>
</gene>
<dbReference type="EMBL" id="JAVDXT010000003">
    <property type="protein sequence ID" value="MDR7378676.1"/>
    <property type="molecule type" value="Genomic_DNA"/>
</dbReference>
<keyword evidence="1 4" id="KW-0489">Methyltransferase</keyword>
<dbReference type="InterPro" id="IPR050320">
    <property type="entry name" value="N5-glutamine_MTase"/>
</dbReference>
<feature type="domain" description="Methyltransferase small" evidence="3">
    <location>
        <begin position="208"/>
        <end position="333"/>
    </location>
</feature>
<protein>
    <submittedName>
        <fullName evidence="4">SAM-dependent methyltransferase</fullName>
    </submittedName>
</protein>
<keyword evidence="5" id="KW-1185">Reference proteome</keyword>
<evidence type="ECO:0000313" key="5">
    <source>
        <dbReference type="Proteomes" id="UP001180487"/>
    </source>
</evidence>
<comment type="caution">
    <text evidence="4">The sequence shown here is derived from an EMBL/GenBank/DDBJ whole genome shotgun (WGS) entry which is preliminary data.</text>
</comment>
<accession>A0ABU2CBH3</accession>